<dbReference type="OrthoDB" id="102559at2759"/>
<dbReference type="InterPro" id="IPR036873">
    <property type="entry name" value="Rhodanese-like_dom_sf"/>
</dbReference>
<dbReference type="Gene3D" id="3.40.250.10">
    <property type="entry name" value="Rhodanese-like domain"/>
    <property type="match status" value="1"/>
</dbReference>
<dbReference type="Proteomes" id="UP000662931">
    <property type="component" value="Chromosome 2"/>
</dbReference>
<dbReference type="SUPFAM" id="SSF52821">
    <property type="entry name" value="Rhodanese/Cell cycle control phosphatase"/>
    <property type="match status" value="1"/>
</dbReference>
<reference evidence="2" key="1">
    <citation type="submission" date="2020-10" db="EMBL/GenBank/DDBJ databases">
        <authorList>
            <person name="Roach M.J.R."/>
        </authorList>
    </citation>
    <scope>NUCLEOTIDE SEQUENCE</scope>
    <source>
        <strain evidence="2">CBS 1945</strain>
    </source>
</reference>
<keyword evidence="3" id="KW-1185">Reference proteome</keyword>
<name>A0A875S095_EENNA</name>
<proteinExistence type="predicted"/>
<evidence type="ECO:0000259" key="1">
    <source>
        <dbReference type="PROSITE" id="PS50206"/>
    </source>
</evidence>
<dbReference type="RefSeq" id="XP_038778766.1">
    <property type="nucleotide sequence ID" value="XM_038922838.1"/>
</dbReference>
<dbReference type="Pfam" id="PF00581">
    <property type="entry name" value="Rhodanese"/>
    <property type="match status" value="1"/>
</dbReference>
<dbReference type="GO" id="GO:0005634">
    <property type="term" value="C:nucleus"/>
    <property type="evidence" value="ECO:0007669"/>
    <property type="project" value="TreeGrafter"/>
</dbReference>
<protein>
    <recommendedName>
        <fullName evidence="1">Rhodanese domain-containing protein</fullName>
    </recommendedName>
</protein>
<dbReference type="SMART" id="SM00450">
    <property type="entry name" value="RHOD"/>
    <property type="match status" value="1"/>
</dbReference>
<dbReference type="GO" id="GO:0004725">
    <property type="term" value="F:protein tyrosine phosphatase activity"/>
    <property type="evidence" value="ECO:0007669"/>
    <property type="project" value="TreeGrafter"/>
</dbReference>
<dbReference type="KEGG" id="bnn:FOA43_002551"/>
<dbReference type="GO" id="GO:0005737">
    <property type="term" value="C:cytoplasm"/>
    <property type="evidence" value="ECO:0007669"/>
    <property type="project" value="TreeGrafter"/>
</dbReference>
<sequence>MTFTITDLSYIQPAKLKAWITKVNSSPQFLVVDVRDSDFIGGHIKGCLHIPSADIGYESTNILTRMFKHDITTVIFHCALSQQRGPSSAMKFLRYLNEVLEDATADPKEKAFVNKINVSVLRGGFVKWQELYGKDTSVTEGYEQSLWE</sequence>
<dbReference type="PANTHER" id="PTHR10828">
    <property type="entry name" value="M-PHASE INDUCER PHOSPHATASE DUAL SPECIFICITY PHOSPHATASE CDC25"/>
    <property type="match status" value="1"/>
</dbReference>
<evidence type="ECO:0000313" key="2">
    <source>
        <dbReference type="EMBL" id="QPG75201.1"/>
    </source>
</evidence>
<accession>A0A875S095</accession>
<dbReference type="AlphaFoldDB" id="A0A875S095"/>
<dbReference type="PROSITE" id="PS50206">
    <property type="entry name" value="RHODANESE_3"/>
    <property type="match status" value="1"/>
</dbReference>
<dbReference type="GeneID" id="62195952"/>
<dbReference type="EMBL" id="CP064813">
    <property type="protein sequence ID" value="QPG75201.1"/>
    <property type="molecule type" value="Genomic_DNA"/>
</dbReference>
<dbReference type="InterPro" id="IPR001763">
    <property type="entry name" value="Rhodanese-like_dom"/>
</dbReference>
<evidence type="ECO:0000313" key="3">
    <source>
        <dbReference type="Proteomes" id="UP000662931"/>
    </source>
</evidence>
<gene>
    <name evidence="2" type="ORF">FOA43_002551</name>
</gene>
<organism evidence="2 3">
    <name type="scientific">Eeniella nana</name>
    <name type="common">Yeast</name>
    <name type="synonym">Brettanomyces nanus</name>
    <dbReference type="NCBI Taxonomy" id="13502"/>
    <lineage>
        <taxon>Eukaryota</taxon>
        <taxon>Fungi</taxon>
        <taxon>Dikarya</taxon>
        <taxon>Ascomycota</taxon>
        <taxon>Saccharomycotina</taxon>
        <taxon>Pichiomycetes</taxon>
        <taxon>Pichiales</taxon>
        <taxon>Pichiaceae</taxon>
        <taxon>Brettanomyces</taxon>
    </lineage>
</organism>
<feature type="domain" description="Rhodanese" evidence="1">
    <location>
        <begin position="25"/>
        <end position="137"/>
    </location>
</feature>
<dbReference type="PANTHER" id="PTHR10828:SF38">
    <property type="entry name" value="ARSENICAL-RESISTANCE PROTEIN 2-RELATED"/>
    <property type="match status" value="1"/>
</dbReference>